<protein>
    <submittedName>
        <fullName evidence="1">Uncharacterized protein</fullName>
    </submittedName>
</protein>
<comment type="caution">
    <text evidence="1">The sequence shown here is derived from an EMBL/GenBank/DDBJ whole genome shotgun (WGS) entry which is preliminary data.</text>
</comment>
<sequence>MTEKDIDLLTRFTNHIEAALEFIKMIKDFEPTHDVEIEIKILSRVQKILPNILQEFIDFQDTIVEIGTSADYGYKERRKVNE</sequence>
<proteinExistence type="predicted"/>
<organism evidence="1 2">
    <name type="scientific">Dialister micraerophilus UPII 345-E</name>
    <dbReference type="NCBI Taxonomy" id="910314"/>
    <lineage>
        <taxon>Bacteria</taxon>
        <taxon>Bacillati</taxon>
        <taxon>Bacillota</taxon>
        <taxon>Negativicutes</taxon>
        <taxon>Veillonellales</taxon>
        <taxon>Veillonellaceae</taxon>
        <taxon>Dialister</taxon>
    </lineage>
</organism>
<evidence type="ECO:0000313" key="2">
    <source>
        <dbReference type="Proteomes" id="UP000004594"/>
    </source>
</evidence>
<reference evidence="1 2" key="1">
    <citation type="submission" date="2010-11" db="EMBL/GenBank/DDBJ databases">
        <authorList>
            <person name="Durkin A.S."/>
            <person name="Madupu R."/>
            <person name="Torralba M."/>
            <person name="Gillis M."/>
            <person name="Methe B."/>
            <person name="Sutton G."/>
            <person name="Nelson K.E."/>
        </authorList>
    </citation>
    <scope>NUCLEOTIDE SEQUENCE [LARGE SCALE GENOMIC DNA]</scope>
    <source>
        <strain evidence="1 2">UPII 345-E</strain>
    </source>
</reference>
<gene>
    <name evidence="1" type="ORF">HMPREF9220_0629</name>
</gene>
<dbReference type="AlphaFoldDB" id="E4LA62"/>
<dbReference type="EMBL" id="AENT01000027">
    <property type="protein sequence ID" value="EFR42329.1"/>
    <property type="molecule type" value="Genomic_DNA"/>
</dbReference>
<accession>E4LA62</accession>
<name>E4LA62_9FIRM</name>
<dbReference type="Proteomes" id="UP000004594">
    <property type="component" value="Unassembled WGS sequence"/>
</dbReference>
<evidence type="ECO:0000313" key="1">
    <source>
        <dbReference type="EMBL" id="EFR42329.1"/>
    </source>
</evidence>
<dbReference type="RefSeq" id="WP_007555087.1">
    <property type="nucleotide sequence ID" value="NZ_AENT01000027.1"/>
</dbReference>